<dbReference type="EMBL" id="LR797189">
    <property type="protein sequence ID" value="CAB4192361.1"/>
    <property type="molecule type" value="Genomic_DNA"/>
</dbReference>
<proteinExistence type="predicted"/>
<evidence type="ECO:0000313" key="3">
    <source>
        <dbReference type="EMBL" id="CAB4192361.1"/>
    </source>
</evidence>
<reference evidence="3" key="1">
    <citation type="submission" date="2020-05" db="EMBL/GenBank/DDBJ databases">
        <authorList>
            <person name="Chiriac C."/>
            <person name="Salcher M."/>
            <person name="Ghai R."/>
            <person name="Kavagutti S V."/>
        </authorList>
    </citation>
    <scope>NUCLEOTIDE SEQUENCE</scope>
</reference>
<dbReference type="EMBL" id="LR796621">
    <property type="protein sequence ID" value="CAB4154450.1"/>
    <property type="molecule type" value="Genomic_DNA"/>
</dbReference>
<dbReference type="EMBL" id="LR796908">
    <property type="protein sequence ID" value="CAB4174027.1"/>
    <property type="molecule type" value="Genomic_DNA"/>
</dbReference>
<evidence type="ECO:0000313" key="2">
    <source>
        <dbReference type="EMBL" id="CAB4174027.1"/>
    </source>
</evidence>
<accession>A0A6J5RFK6</accession>
<dbReference type="EMBL" id="LR798421">
    <property type="protein sequence ID" value="CAB5230614.1"/>
    <property type="molecule type" value="Genomic_DNA"/>
</dbReference>
<organism evidence="3">
    <name type="scientific">uncultured Caudovirales phage</name>
    <dbReference type="NCBI Taxonomy" id="2100421"/>
    <lineage>
        <taxon>Viruses</taxon>
        <taxon>Duplodnaviria</taxon>
        <taxon>Heunggongvirae</taxon>
        <taxon>Uroviricota</taxon>
        <taxon>Caudoviricetes</taxon>
        <taxon>Peduoviridae</taxon>
        <taxon>Maltschvirus</taxon>
        <taxon>Maltschvirus maltsch</taxon>
    </lineage>
</organism>
<name>A0A6J5RFK6_9CAUD</name>
<evidence type="ECO:0000313" key="1">
    <source>
        <dbReference type="EMBL" id="CAB4154450.1"/>
    </source>
</evidence>
<evidence type="ECO:0000313" key="4">
    <source>
        <dbReference type="EMBL" id="CAB5230614.1"/>
    </source>
</evidence>
<gene>
    <name evidence="3" type="ORF">UFOVP1232_21</name>
    <name evidence="4" type="ORF">UFOVP1572_40</name>
    <name evidence="1" type="ORF">UFOVP644_7</name>
    <name evidence="2" type="ORF">UFOVP958_23</name>
</gene>
<sequence length="270" mass="30171">MQPGNGYSLSAGQNGTSLTVDFPEQQSDPDQFKVNCSKVEPGYWGVFVRKGFVRYFSYMANSPYAANPVQAEVQKVWAYPDDAQVDGPFADEASTPWVDKGGYIKIEESKHYGVFIVMCAGIEETPMPYLAVLEIASEADSYTDPFPGGFNMYVYYKLLTYKNDPLEILTPAGSQYINIINEPSVYAYNYNCQKWKIADLTWEDGVFKVDQQHLGPLALPNACTMNTPATNNSGYTPPWVAEPYYKDNLDLWFGGWSGYTKNTADATVVL</sequence>
<protein>
    <submittedName>
        <fullName evidence="3">Uncharacterized protein</fullName>
    </submittedName>
</protein>